<proteinExistence type="predicted"/>
<gene>
    <name evidence="1" type="ORF">PHPALM_1967</name>
</gene>
<accession>A0A2P4YR05</accession>
<sequence length="131" mass="14614">MEPALRIVDELEDGLAQQELINAKFRDNAQIQAFLRGPNVSMTTTGLLTFTGLPDARKYAVKTMRTKQVNASFTMEPGGRGKDSFVTITKTRAVFSESDRSLLSYKDELHRLISRLGGSSIRGATKRARYE</sequence>
<dbReference type="Proteomes" id="UP000237271">
    <property type="component" value="Unassembled WGS sequence"/>
</dbReference>
<evidence type="ECO:0000313" key="1">
    <source>
        <dbReference type="EMBL" id="POM80227.1"/>
    </source>
</evidence>
<keyword evidence="2" id="KW-1185">Reference proteome</keyword>
<comment type="caution">
    <text evidence="1">The sequence shown here is derived from an EMBL/GenBank/DDBJ whole genome shotgun (WGS) entry which is preliminary data.</text>
</comment>
<dbReference type="EMBL" id="NCKW01000615">
    <property type="protein sequence ID" value="POM80227.1"/>
    <property type="molecule type" value="Genomic_DNA"/>
</dbReference>
<protein>
    <submittedName>
        <fullName evidence="1">Uncharacterized protein</fullName>
    </submittedName>
</protein>
<dbReference type="AlphaFoldDB" id="A0A2P4YR05"/>
<organism evidence="1 2">
    <name type="scientific">Phytophthora palmivora</name>
    <dbReference type="NCBI Taxonomy" id="4796"/>
    <lineage>
        <taxon>Eukaryota</taxon>
        <taxon>Sar</taxon>
        <taxon>Stramenopiles</taxon>
        <taxon>Oomycota</taxon>
        <taxon>Peronosporomycetes</taxon>
        <taxon>Peronosporales</taxon>
        <taxon>Peronosporaceae</taxon>
        <taxon>Phytophthora</taxon>
    </lineage>
</organism>
<name>A0A2P4YR05_9STRA</name>
<reference evidence="1 2" key="1">
    <citation type="journal article" date="2017" name="Genome Biol. Evol.">
        <title>Phytophthora megakarya and P. palmivora, closely related causal agents of cacao black pod rot, underwent increases in genome sizes and gene numbers by different mechanisms.</title>
        <authorList>
            <person name="Ali S.S."/>
            <person name="Shao J."/>
            <person name="Lary D.J."/>
            <person name="Kronmiller B."/>
            <person name="Shen D."/>
            <person name="Strem M.D."/>
            <person name="Amoako-Attah I."/>
            <person name="Akrofi A.Y."/>
            <person name="Begoude B.A."/>
            <person name="Ten Hoopen G.M."/>
            <person name="Coulibaly K."/>
            <person name="Kebe B.I."/>
            <person name="Melnick R.L."/>
            <person name="Guiltinan M.J."/>
            <person name="Tyler B.M."/>
            <person name="Meinhardt L.W."/>
            <person name="Bailey B.A."/>
        </authorList>
    </citation>
    <scope>NUCLEOTIDE SEQUENCE [LARGE SCALE GENOMIC DNA]</scope>
    <source>
        <strain evidence="2">sbr112.9</strain>
    </source>
</reference>
<evidence type="ECO:0000313" key="2">
    <source>
        <dbReference type="Proteomes" id="UP000237271"/>
    </source>
</evidence>